<feature type="domain" description="Purple acid phosphatase C-terminal" evidence="1">
    <location>
        <begin position="6"/>
        <end position="45"/>
    </location>
</feature>
<keyword evidence="3" id="KW-1185">Reference proteome</keyword>
<gene>
    <name evidence="2" type="ORF">Lalb_Chr25g0288401</name>
</gene>
<reference evidence="3" key="1">
    <citation type="journal article" date="2020" name="Nat. Commun.">
        <title>Genome sequence of the cluster root forming white lupin.</title>
        <authorList>
            <person name="Hufnagel B."/>
            <person name="Marques A."/>
            <person name="Soriano A."/>
            <person name="Marques L."/>
            <person name="Divol F."/>
            <person name="Doumas P."/>
            <person name="Sallet E."/>
            <person name="Mancinotti D."/>
            <person name="Carrere S."/>
            <person name="Marande W."/>
            <person name="Arribat S."/>
            <person name="Keller J."/>
            <person name="Huneau C."/>
            <person name="Blein T."/>
            <person name="Aime D."/>
            <person name="Laguerre M."/>
            <person name="Taylor J."/>
            <person name="Schubert V."/>
            <person name="Nelson M."/>
            <person name="Geu-Flores F."/>
            <person name="Crespi M."/>
            <person name="Gallardo-Guerrero K."/>
            <person name="Delaux P.-M."/>
            <person name="Salse J."/>
            <person name="Berges H."/>
            <person name="Guyot R."/>
            <person name="Gouzy J."/>
            <person name="Peret B."/>
        </authorList>
    </citation>
    <scope>NUCLEOTIDE SEQUENCE [LARGE SCALE GENOMIC DNA]</scope>
    <source>
        <strain evidence="3">cv. Amiga</strain>
    </source>
</reference>
<dbReference type="Proteomes" id="UP000447434">
    <property type="component" value="Chromosome 25"/>
</dbReference>
<dbReference type="InterPro" id="IPR029052">
    <property type="entry name" value="Metallo-depent_PP-like"/>
</dbReference>
<dbReference type="AlphaFoldDB" id="A0A6A4MN40"/>
<evidence type="ECO:0000313" key="2">
    <source>
        <dbReference type="EMBL" id="KAE9585386.1"/>
    </source>
</evidence>
<dbReference type="EMBL" id="WOCE01000025">
    <property type="protein sequence ID" value="KAE9585386.1"/>
    <property type="molecule type" value="Genomic_DNA"/>
</dbReference>
<dbReference type="Gene3D" id="3.60.21.10">
    <property type="match status" value="1"/>
</dbReference>
<dbReference type="OrthoDB" id="45007at2759"/>
<evidence type="ECO:0000313" key="3">
    <source>
        <dbReference type="Proteomes" id="UP000447434"/>
    </source>
</evidence>
<accession>A0A6A4MN40</accession>
<comment type="caution">
    <text evidence="2">The sequence shown here is derived from an EMBL/GenBank/DDBJ whole genome shotgun (WGS) entry which is preliminary data.</text>
</comment>
<name>A0A6A4MN40_LUPAL</name>
<organism evidence="2 3">
    <name type="scientific">Lupinus albus</name>
    <name type="common">White lupine</name>
    <name type="synonym">Lupinus termis</name>
    <dbReference type="NCBI Taxonomy" id="3870"/>
    <lineage>
        <taxon>Eukaryota</taxon>
        <taxon>Viridiplantae</taxon>
        <taxon>Streptophyta</taxon>
        <taxon>Embryophyta</taxon>
        <taxon>Tracheophyta</taxon>
        <taxon>Spermatophyta</taxon>
        <taxon>Magnoliopsida</taxon>
        <taxon>eudicotyledons</taxon>
        <taxon>Gunneridae</taxon>
        <taxon>Pentapetalae</taxon>
        <taxon>rosids</taxon>
        <taxon>fabids</taxon>
        <taxon>Fabales</taxon>
        <taxon>Fabaceae</taxon>
        <taxon>Papilionoideae</taxon>
        <taxon>50 kb inversion clade</taxon>
        <taxon>genistoids sensu lato</taxon>
        <taxon>core genistoids</taxon>
        <taxon>Genisteae</taxon>
        <taxon>Lupinus</taxon>
    </lineage>
</organism>
<evidence type="ECO:0000259" key="1">
    <source>
        <dbReference type="Pfam" id="PF14008"/>
    </source>
</evidence>
<dbReference type="InterPro" id="IPR025733">
    <property type="entry name" value="PAPs_C"/>
</dbReference>
<protein>
    <submittedName>
        <fullName evidence="2">Putative Acid phosphatase</fullName>
    </submittedName>
</protein>
<dbReference type="Pfam" id="PF14008">
    <property type="entry name" value="Metallophos_C"/>
    <property type="match status" value="1"/>
</dbReference>
<sequence>MLCAYSFIDPPPDISYFRDRSSGHGTLEVANATHALWTWIKNEDGNQPRIIESLWLTSLLNSGCKA</sequence>
<proteinExistence type="predicted"/>